<sequence>MNRCHCDTNAVLGQPPDLIAASDDRGDAIMYLLHHSGEFCLAQPGAQRLGLIGGDEQAAGVP</sequence>
<dbReference type="EMBL" id="AALY01000001">
    <property type="protein sequence ID" value="EAP77677.1"/>
    <property type="molecule type" value="Genomic_DNA"/>
</dbReference>
<dbReference type="HOGENOM" id="CLU_2901454_0_0_5"/>
<gene>
    <name evidence="1" type="ORF">ISM_05270</name>
</gene>
<keyword evidence="2" id="KW-1185">Reference proteome</keyword>
<proteinExistence type="predicted"/>
<evidence type="ECO:0000313" key="1">
    <source>
        <dbReference type="EMBL" id="EAP77677.1"/>
    </source>
</evidence>
<accession>A3SJZ6</accession>
<protein>
    <submittedName>
        <fullName evidence="1">Putative inner membrane protein translocase component YidC</fullName>
    </submittedName>
</protein>
<dbReference type="AlphaFoldDB" id="A3SJZ6"/>
<name>A3SJZ6_ROSNI</name>
<organism evidence="1 2">
    <name type="scientific">Roseovarius nubinhibens (strain ATCC BAA-591 / DSM 15170 / ISM)</name>
    <dbReference type="NCBI Taxonomy" id="89187"/>
    <lineage>
        <taxon>Bacteria</taxon>
        <taxon>Pseudomonadati</taxon>
        <taxon>Pseudomonadota</taxon>
        <taxon>Alphaproteobacteria</taxon>
        <taxon>Rhodobacterales</taxon>
        <taxon>Roseobacteraceae</taxon>
        <taxon>Roseovarius</taxon>
    </lineage>
</organism>
<reference evidence="1 2" key="1">
    <citation type="submission" date="2005-12" db="EMBL/GenBank/DDBJ databases">
        <authorList>
            <person name="Moran M.A."/>
            <person name="Ferriera S."/>
            <person name="Johnson J."/>
            <person name="Kravitz S."/>
            <person name="Halpern A."/>
            <person name="Remington K."/>
            <person name="Beeson K."/>
            <person name="Tran B."/>
            <person name="Rogers Y.-H."/>
            <person name="Friedman R."/>
            <person name="Venter J.C."/>
        </authorList>
    </citation>
    <scope>NUCLEOTIDE SEQUENCE [LARGE SCALE GENOMIC DNA]</scope>
    <source>
        <strain evidence="2">ATCC BAA-591 / DSM 15170 / ISM</strain>
    </source>
</reference>
<evidence type="ECO:0000313" key="2">
    <source>
        <dbReference type="Proteomes" id="UP000005954"/>
    </source>
</evidence>
<comment type="caution">
    <text evidence="1">The sequence shown here is derived from an EMBL/GenBank/DDBJ whole genome shotgun (WGS) entry which is preliminary data.</text>
</comment>
<dbReference type="Proteomes" id="UP000005954">
    <property type="component" value="Unassembled WGS sequence"/>
</dbReference>